<dbReference type="RefSeq" id="WP_044997908.1">
    <property type="nucleotide sequence ID" value="NZ_CP102278.1"/>
</dbReference>
<accession>A0A412IS44</accession>
<dbReference type="InterPro" id="IPR040794">
    <property type="entry name" value="CE2_N"/>
</dbReference>
<dbReference type="InterPro" id="IPR036514">
    <property type="entry name" value="SGNH_hydro_sf"/>
</dbReference>
<dbReference type="InterPro" id="IPR052762">
    <property type="entry name" value="PCW_deacetylase/CE"/>
</dbReference>
<dbReference type="AlphaFoldDB" id="A0A412IS44"/>
<dbReference type="GeneID" id="92833223"/>
<dbReference type="OrthoDB" id="9801375at2"/>
<dbReference type="PANTHER" id="PTHR37834:SF2">
    <property type="entry name" value="ESTERASE, SGNH HYDROLASE-TYPE"/>
    <property type="match status" value="1"/>
</dbReference>
<dbReference type="PANTHER" id="PTHR37834">
    <property type="entry name" value="GDSL-LIKE LIPASE/ACYLHYDROLASE DOMAIN PROTEIN (AFU_ORTHOLOGUE AFUA_2G00620)"/>
    <property type="match status" value="1"/>
</dbReference>
<evidence type="ECO:0000259" key="1">
    <source>
        <dbReference type="Pfam" id="PF17996"/>
    </source>
</evidence>
<dbReference type="SUPFAM" id="SSF52266">
    <property type="entry name" value="SGNH hydrolase"/>
    <property type="match status" value="1"/>
</dbReference>
<evidence type="ECO:0000313" key="3">
    <source>
        <dbReference type="Proteomes" id="UP000283295"/>
    </source>
</evidence>
<feature type="domain" description="Carbohydrate esterase 2 N-terminal" evidence="1">
    <location>
        <begin position="12"/>
        <end position="119"/>
    </location>
</feature>
<dbReference type="Gene3D" id="2.60.120.260">
    <property type="entry name" value="Galactose-binding domain-like"/>
    <property type="match status" value="1"/>
</dbReference>
<comment type="caution">
    <text evidence="2">The sequence shown here is derived from an EMBL/GenBank/DDBJ whole genome shotgun (WGS) entry which is preliminary data.</text>
</comment>
<reference evidence="2 3" key="1">
    <citation type="submission" date="2018-08" db="EMBL/GenBank/DDBJ databases">
        <title>A genome reference for cultivated species of the human gut microbiota.</title>
        <authorList>
            <person name="Zou Y."/>
            <person name="Xue W."/>
            <person name="Luo G."/>
        </authorList>
    </citation>
    <scope>NUCLEOTIDE SEQUENCE [LARGE SCALE GENOMIC DNA]</scope>
    <source>
        <strain evidence="2 3">AF22-21</strain>
    </source>
</reference>
<dbReference type="Gene3D" id="3.40.50.1110">
    <property type="entry name" value="SGNH hydrolase"/>
    <property type="match status" value="1"/>
</dbReference>
<organism evidence="2 3">
    <name type="scientific">Coprococcus eutactus</name>
    <dbReference type="NCBI Taxonomy" id="33043"/>
    <lineage>
        <taxon>Bacteria</taxon>
        <taxon>Bacillati</taxon>
        <taxon>Bacillota</taxon>
        <taxon>Clostridia</taxon>
        <taxon>Lachnospirales</taxon>
        <taxon>Lachnospiraceae</taxon>
        <taxon>Coprococcus</taxon>
    </lineage>
</organism>
<evidence type="ECO:0000313" key="2">
    <source>
        <dbReference type="EMBL" id="RGS42908.1"/>
    </source>
</evidence>
<proteinExistence type="predicted"/>
<dbReference type="Pfam" id="PF17996">
    <property type="entry name" value="CE2_N"/>
    <property type="match status" value="1"/>
</dbReference>
<name>A0A412IS44_9FIRM</name>
<dbReference type="EMBL" id="QRVK01000014">
    <property type="protein sequence ID" value="RGS42908.1"/>
    <property type="molecule type" value="Genomic_DNA"/>
</dbReference>
<protein>
    <submittedName>
        <fullName evidence="2">Electron transporter RnfD</fullName>
    </submittedName>
</protein>
<sequence>MKIKPNDVMIRYTGRIDWTDEEKPVWVYPCTSAEMKFTGNTLKIKVSNRNNYWDNYLGCIIDQSQRSYLLNKEGITELDIVVPDNDTNEHCVLFFKRQDACHEVTILEYEIGDGERLLPLKPLSGRRIEVYGDSVSAGEVSEAVDFVGKEDPVHNGGYSNSWYSYAWITARKLKAQIHDIAQGGIALMDRIGWFQEPNQIGMESVWDKVHYNPTFGPVTQWDFSQYTPQVVIVAIGQNDNHPYDFMKNDYNGRQAETWRDHYMKFLGKLRKTYPDAHIICCTTLLCHDCSWDKAIDEVVGNMNDKMITHYVYGRNGFGTPGHLRIPEACEMATELAEYIEGLEIEGWN</sequence>
<dbReference type="Proteomes" id="UP000283295">
    <property type="component" value="Unassembled WGS sequence"/>
</dbReference>
<gene>
    <name evidence="2" type="ORF">DWX94_07025</name>
</gene>